<evidence type="ECO:0000313" key="3">
    <source>
        <dbReference type="Proteomes" id="UP000688947"/>
    </source>
</evidence>
<dbReference type="VEuPathDB" id="FungiDB:PC110_g18608"/>
<evidence type="ECO:0000313" key="2">
    <source>
        <dbReference type="EMBL" id="KAG6944354.1"/>
    </source>
</evidence>
<comment type="caution">
    <text evidence="2">The sequence shown here is derived from an EMBL/GenBank/DDBJ whole genome shotgun (WGS) entry which is preliminary data.</text>
</comment>
<dbReference type="OrthoDB" id="10340750at2759"/>
<evidence type="ECO:0000256" key="1">
    <source>
        <dbReference type="SAM" id="MobiDB-lite"/>
    </source>
</evidence>
<gene>
    <name evidence="2" type="ORF">JG687_00017912</name>
</gene>
<dbReference type="Proteomes" id="UP000688947">
    <property type="component" value="Unassembled WGS sequence"/>
</dbReference>
<organism evidence="2 3">
    <name type="scientific">Phytophthora cactorum</name>
    <dbReference type="NCBI Taxonomy" id="29920"/>
    <lineage>
        <taxon>Eukaryota</taxon>
        <taxon>Sar</taxon>
        <taxon>Stramenopiles</taxon>
        <taxon>Oomycota</taxon>
        <taxon>Peronosporomycetes</taxon>
        <taxon>Peronosporales</taxon>
        <taxon>Peronosporaceae</taxon>
        <taxon>Phytophthora</taxon>
    </lineage>
</organism>
<sequence length="181" mass="20676">MLPYGVSIEGSAIDSLRVAFIRQGLAPNEVRPAIRAFMMGPPGHINREDVRRAFPVLLQQNPARREQVVDYQPQAGMTRAEEAFEEPAFEPNADEENFFLPPHRTETGEDTLIQERNKADDPVIEQRAQDEPAQARVPVIIPDDDPREDEAAEQPPRDENHHYPYVRIVRWVYDDKLGVQA</sequence>
<accession>A0A8T1TQB8</accession>
<proteinExistence type="predicted"/>
<dbReference type="AlphaFoldDB" id="A0A8T1TQB8"/>
<protein>
    <submittedName>
        <fullName evidence="2">Uncharacterized protein</fullName>
    </submittedName>
</protein>
<feature type="region of interest" description="Disordered" evidence="1">
    <location>
        <begin position="125"/>
        <end position="161"/>
    </location>
</feature>
<feature type="region of interest" description="Disordered" evidence="1">
    <location>
        <begin position="91"/>
        <end position="110"/>
    </location>
</feature>
<name>A0A8T1TQB8_9STRA</name>
<feature type="compositionally biased region" description="Acidic residues" evidence="1">
    <location>
        <begin position="142"/>
        <end position="152"/>
    </location>
</feature>
<reference evidence="2" key="1">
    <citation type="submission" date="2021-01" db="EMBL/GenBank/DDBJ databases">
        <title>Phytophthora aleatoria, a newly-described species from Pinus radiata is distinct from Phytophthora cactorum isolates based on comparative genomics.</title>
        <authorList>
            <person name="Mcdougal R."/>
            <person name="Panda P."/>
            <person name="Williams N."/>
            <person name="Studholme D.J."/>
        </authorList>
    </citation>
    <scope>NUCLEOTIDE SEQUENCE</scope>
    <source>
        <strain evidence="2">NZFS 3830</strain>
    </source>
</reference>
<dbReference type="EMBL" id="JAENGZ010002253">
    <property type="protein sequence ID" value="KAG6944354.1"/>
    <property type="molecule type" value="Genomic_DNA"/>
</dbReference>